<feature type="transmembrane region" description="Helical" evidence="1">
    <location>
        <begin position="18"/>
        <end position="37"/>
    </location>
</feature>
<dbReference type="Proteomes" id="UP000283474">
    <property type="component" value="Chromosome"/>
</dbReference>
<protein>
    <submittedName>
        <fullName evidence="2">Uncharacterized protein</fullName>
    </submittedName>
</protein>
<dbReference type="KEGG" id="pus:CKA81_11845"/>
<evidence type="ECO:0000256" key="1">
    <source>
        <dbReference type="SAM" id="Phobius"/>
    </source>
</evidence>
<keyword evidence="1" id="KW-0472">Membrane</keyword>
<dbReference type="EMBL" id="CP022987">
    <property type="protein sequence ID" value="QAA94445.1"/>
    <property type="molecule type" value="Genomic_DNA"/>
</dbReference>
<evidence type="ECO:0000313" key="3">
    <source>
        <dbReference type="Proteomes" id="UP000283474"/>
    </source>
</evidence>
<accession>A0A410GDS8</accession>
<sequence length="63" mass="6622">MGAGCFDRSQQRPPLAPLLRVVGMLGTAVFAAVIDGLRAIHRMWPAFGRAGVRVNGSSLTPSS</sequence>
<proteinExistence type="predicted"/>
<organism evidence="2 3">
    <name type="scientific">Pollutimonas thiosulfatoxidans</name>
    <dbReference type="NCBI Taxonomy" id="2028345"/>
    <lineage>
        <taxon>Bacteria</taxon>
        <taxon>Pseudomonadati</taxon>
        <taxon>Pseudomonadota</taxon>
        <taxon>Betaproteobacteria</taxon>
        <taxon>Burkholderiales</taxon>
        <taxon>Alcaligenaceae</taxon>
        <taxon>Pollutimonas</taxon>
    </lineage>
</organism>
<dbReference type="AlphaFoldDB" id="A0A410GDS8"/>
<gene>
    <name evidence="2" type="ORF">CKA81_11845</name>
</gene>
<evidence type="ECO:0000313" key="2">
    <source>
        <dbReference type="EMBL" id="QAA94445.1"/>
    </source>
</evidence>
<name>A0A410GDS8_9BURK</name>
<reference evidence="2 3" key="1">
    <citation type="submission" date="2017-08" db="EMBL/GenBank/DDBJ databases">
        <authorList>
            <person name="Park S.-J."/>
            <person name="Kim H."/>
        </authorList>
    </citation>
    <scope>NUCLEOTIDE SEQUENCE [LARGE SCALE GENOMIC DNA]</scope>
    <source>
        <strain evidence="3">ye3</strain>
    </source>
</reference>
<keyword evidence="1" id="KW-1133">Transmembrane helix</keyword>
<keyword evidence="1" id="KW-0812">Transmembrane</keyword>
<keyword evidence="3" id="KW-1185">Reference proteome</keyword>